<dbReference type="PANTHER" id="PTHR42760:SF40">
    <property type="entry name" value="3-OXOACYL-[ACYL-CARRIER-PROTEIN] REDUCTASE, CHLOROPLASTIC"/>
    <property type="match status" value="1"/>
</dbReference>
<name>A0ABT4UQL3_9PSEU</name>
<organism evidence="2 3">
    <name type="scientific">Saccharopolyspora oryzae</name>
    <dbReference type="NCBI Taxonomy" id="2997343"/>
    <lineage>
        <taxon>Bacteria</taxon>
        <taxon>Bacillati</taxon>
        <taxon>Actinomycetota</taxon>
        <taxon>Actinomycetes</taxon>
        <taxon>Pseudonocardiales</taxon>
        <taxon>Pseudonocardiaceae</taxon>
        <taxon>Saccharopolyspora</taxon>
    </lineage>
</organism>
<dbReference type="EMBL" id="JAQGLA010000001">
    <property type="protein sequence ID" value="MDA3624010.1"/>
    <property type="molecule type" value="Genomic_DNA"/>
</dbReference>
<dbReference type="Gene3D" id="3.40.50.720">
    <property type="entry name" value="NAD(P)-binding Rossmann-like Domain"/>
    <property type="match status" value="1"/>
</dbReference>
<dbReference type="Proteomes" id="UP001210380">
    <property type="component" value="Unassembled WGS sequence"/>
</dbReference>
<dbReference type="PROSITE" id="PS00061">
    <property type="entry name" value="ADH_SHORT"/>
    <property type="match status" value="1"/>
</dbReference>
<dbReference type="SUPFAM" id="SSF51735">
    <property type="entry name" value="NAD(P)-binding Rossmann-fold domains"/>
    <property type="match status" value="1"/>
</dbReference>
<evidence type="ECO:0000256" key="1">
    <source>
        <dbReference type="ARBA" id="ARBA00006484"/>
    </source>
</evidence>
<dbReference type="InterPro" id="IPR002347">
    <property type="entry name" value="SDR_fam"/>
</dbReference>
<dbReference type="CDD" id="cd05233">
    <property type="entry name" value="SDR_c"/>
    <property type="match status" value="1"/>
</dbReference>
<proteinExistence type="inferred from homology"/>
<gene>
    <name evidence="2" type="ORF">OU415_01100</name>
</gene>
<dbReference type="InterPro" id="IPR020904">
    <property type="entry name" value="Sc_DH/Rdtase_CS"/>
</dbReference>
<sequence>MLSDMGFAAGSCVVVTGAGSGIGRAVALGAAELGVAVAAWDVDGRAVTGLAAEIAERGGAALPVEVDASDPPSVAAALDRVLAWRTPGLLVNNAGPPSGVPQPFADGIVGVLGIVDLVTNSWLDRVREQAAAVVNVASIAGTAIGGEVSWYSAAKAGVIGYTRHLAAAAPFGVRVNAIAPGLVDTPRMKEFLPSEAGRRVVARIPRGAPVHPEEVAAPVLFLLSPSASAITGTVVTVDAGLSVTT</sequence>
<comment type="caution">
    <text evidence="2">The sequence shown here is derived from an EMBL/GenBank/DDBJ whole genome shotgun (WGS) entry which is preliminary data.</text>
</comment>
<dbReference type="PANTHER" id="PTHR42760">
    <property type="entry name" value="SHORT-CHAIN DEHYDROGENASES/REDUCTASES FAMILY MEMBER"/>
    <property type="match status" value="1"/>
</dbReference>
<dbReference type="PRINTS" id="PR00080">
    <property type="entry name" value="SDRFAMILY"/>
</dbReference>
<dbReference type="Pfam" id="PF13561">
    <property type="entry name" value="adh_short_C2"/>
    <property type="match status" value="1"/>
</dbReference>
<comment type="similarity">
    <text evidence="1">Belongs to the short-chain dehydrogenases/reductases (SDR) family.</text>
</comment>
<reference evidence="2 3" key="1">
    <citation type="submission" date="2022-11" db="EMBL/GenBank/DDBJ databases">
        <title>Draft genome sequence of Saccharopolyspora sp. WRP15-2 isolated from rhizosphere soils of wild rice in Thailand.</title>
        <authorList>
            <person name="Duangmal K."/>
            <person name="Kammanee S."/>
            <person name="Muangham S."/>
        </authorList>
    </citation>
    <scope>NUCLEOTIDE SEQUENCE [LARGE SCALE GENOMIC DNA]</scope>
    <source>
        <strain evidence="2 3">WRP15-2</strain>
    </source>
</reference>
<protein>
    <submittedName>
        <fullName evidence="2">SDR family NAD(P)-dependent oxidoreductase</fullName>
    </submittedName>
</protein>
<dbReference type="InterPro" id="IPR036291">
    <property type="entry name" value="NAD(P)-bd_dom_sf"/>
</dbReference>
<evidence type="ECO:0000313" key="3">
    <source>
        <dbReference type="Proteomes" id="UP001210380"/>
    </source>
</evidence>
<accession>A0ABT4UQL3</accession>
<evidence type="ECO:0000313" key="2">
    <source>
        <dbReference type="EMBL" id="MDA3624010.1"/>
    </source>
</evidence>
<dbReference type="PRINTS" id="PR00081">
    <property type="entry name" value="GDHRDH"/>
</dbReference>
<keyword evidence="3" id="KW-1185">Reference proteome</keyword>
<dbReference type="RefSeq" id="WP_270946578.1">
    <property type="nucleotide sequence ID" value="NZ_JAQGLA010000001.1"/>
</dbReference>